<keyword evidence="1" id="KW-1133">Transmembrane helix</keyword>
<dbReference type="OrthoDB" id="297717at2"/>
<gene>
    <name evidence="2" type="ORF">CA54_25360</name>
</gene>
<evidence type="ECO:0000256" key="1">
    <source>
        <dbReference type="SAM" id="Phobius"/>
    </source>
</evidence>
<evidence type="ECO:0000313" key="2">
    <source>
        <dbReference type="EMBL" id="TWU13701.1"/>
    </source>
</evidence>
<dbReference type="RefSeq" id="WP_146370993.1">
    <property type="nucleotide sequence ID" value="NZ_SJPP01000001.1"/>
</dbReference>
<comment type="caution">
    <text evidence="2">The sequence shown here is derived from an EMBL/GenBank/DDBJ whole genome shotgun (WGS) entry which is preliminary data.</text>
</comment>
<dbReference type="AlphaFoldDB" id="A0A5C6BQN3"/>
<keyword evidence="1" id="KW-0812">Transmembrane</keyword>
<sequence length="98" mass="10779">MKQKFDVKTAIKTTRWMGFFCTGLSFMFVVAALFLGVESGVPFLVAILPLNLLAAAFGTMFHLFRSQQSETDVMQVEIDQLKATVQQLQGIGQSATSV</sequence>
<reference evidence="2 3" key="1">
    <citation type="submission" date="2019-02" db="EMBL/GenBank/DDBJ databases">
        <title>Deep-cultivation of Planctomycetes and their phenomic and genomic characterization uncovers novel biology.</title>
        <authorList>
            <person name="Wiegand S."/>
            <person name="Jogler M."/>
            <person name="Boedeker C."/>
            <person name="Pinto D."/>
            <person name="Vollmers J."/>
            <person name="Rivas-Marin E."/>
            <person name="Kohn T."/>
            <person name="Peeters S.H."/>
            <person name="Heuer A."/>
            <person name="Rast P."/>
            <person name="Oberbeckmann S."/>
            <person name="Bunk B."/>
            <person name="Jeske O."/>
            <person name="Meyerdierks A."/>
            <person name="Storesund J.E."/>
            <person name="Kallscheuer N."/>
            <person name="Luecker S."/>
            <person name="Lage O.M."/>
            <person name="Pohl T."/>
            <person name="Merkel B.J."/>
            <person name="Hornburger P."/>
            <person name="Mueller R.-W."/>
            <person name="Bruemmer F."/>
            <person name="Labrenz M."/>
            <person name="Spormann A.M."/>
            <person name="Op Den Camp H."/>
            <person name="Overmann J."/>
            <person name="Amann R."/>
            <person name="Jetten M.S.M."/>
            <person name="Mascher T."/>
            <person name="Medema M.H."/>
            <person name="Devos D.P."/>
            <person name="Kaster A.-K."/>
            <person name="Ovreas L."/>
            <person name="Rohde M."/>
            <person name="Galperin M.Y."/>
            <person name="Jogler C."/>
        </authorList>
    </citation>
    <scope>NUCLEOTIDE SEQUENCE [LARGE SCALE GENOMIC DNA]</scope>
    <source>
        <strain evidence="2 3">CA54</strain>
    </source>
</reference>
<name>A0A5C6BQN3_9PLAN</name>
<dbReference type="Proteomes" id="UP000320735">
    <property type="component" value="Unassembled WGS sequence"/>
</dbReference>
<keyword evidence="1" id="KW-0472">Membrane</keyword>
<keyword evidence="3" id="KW-1185">Reference proteome</keyword>
<proteinExistence type="predicted"/>
<dbReference type="EMBL" id="SJPP01000001">
    <property type="protein sequence ID" value="TWU13701.1"/>
    <property type="molecule type" value="Genomic_DNA"/>
</dbReference>
<evidence type="ECO:0000313" key="3">
    <source>
        <dbReference type="Proteomes" id="UP000320735"/>
    </source>
</evidence>
<feature type="transmembrane region" description="Helical" evidence="1">
    <location>
        <begin position="16"/>
        <end position="37"/>
    </location>
</feature>
<protein>
    <submittedName>
        <fullName evidence="2">Uncharacterized protein</fullName>
    </submittedName>
</protein>
<organism evidence="2 3">
    <name type="scientific">Symmachiella macrocystis</name>
    <dbReference type="NCBI Taxonomy" id="2527985"/>
    <lineage>
        <taxon>Bacteria</taxon>
        <taxon>Pseudomonadati</taxon>
        <taxon>Planctomycetota</taxon>
        <taxon>Planctomycetia</taxon>
        <taxon>Planctomycetales</taxon>
        <taxon>Planctomycetaceae</taxon>
        <taxon>Symmachiella</taxon>
    </lineage>
</organism>
<accession>A0A5C6BQN3</accession>
<feature type="transmembrane region" description="Helical" evidence="1">
    <location>
        <begin position="43"/>
        <end position="64"/>
    </location>
</feature>